<dbReference type="Proteomes" id="UP000826195">
    <property type="component" value="Unassembled WGS sequence"/>
</dbReference>
<proteinExistence type="predicted"/>
<dbReference type="PANTHER" id="PTHR24413">
    <property type="entry name" value="SPECKLE-TYPE POZ PROTEIN"/>
    <property type="match status" value="1"/>
</dbReference>
<dbReference type="SUPFAM" id="SSF54695">
    <property type="entry name" value="POZ domain"/>
    <property type="match status" value="1"/>
</dbReference>
<organism evidence="2 3">
    <name type="scientific">Cotesia glomerata</name>
    <name type="common">Lepidopteran parasitic wasp</name>
    <name type="synonym">Apanteles glomeratus</name>
    <dbReference type="NCBI Taxonomy" id="32391"/>
    <lineage>
        <taxon>Eukaryota</taxon>
        <taxon>Metazoa</taxon>
        <taxon>Ecdysozoa</taxon>
        <taxon>Arthropoda</taxon>
        <taxon>Hexapoda</taxon>
        <taxon>Insecta</taxon>
        <taxon>Pterygota</taxon>
        <taxon>Neoptera</taxon>
        <taxon>Endopterygota</taxon>
        <taxon>Hymenoptera</taxon>
        <taxon>Apocrita</taxon>
        <taxon>Ichneumonoidea</taxon>
        <taxon>Braconidae</taxon>
        <taxon>Microgastrinae</taxon>
        <taxon>Cotesia</taxon>
    </lineage>
</organism>
<reference evidence="2 3" key="1">
    <citation type="journal article" date="2021" name="J. Hered.">
        <title>A chromosome-level genome assembly of the parasitoid wasp, Cotesia glomerata (Hymenoptera: Braconidae).</title>
        <authorList>
            <person name="Pinto B.J."/>
            <person name="Weis J.J."/>
            <person name="Gamble T."/>
            <person name="Ode P.J."/>
            <person name="Paul R."/>
            <person name="Zaspel J.M."/>
        </authorList>
    </citation>
    <scope>NUCLEOTIDE SEQUENCE [LARGE SCALE GENOMIC DNA]</scope>
    <source>
        <strain evidence="2">CgM1</strain>
    </source>
</reference>
<evidence type="ECO:0000313" key="2">
    <source>
        <dbReference type="EMBL" id="KAH0558169.1"/>
    </source>
</evidence>
<protein>
    <recommendedName>
        <fullName evidence="1">BTB domain-containing protein</fullName>
    </recommendedName>
</protein>
<gene>
    <name evidence="2" type="ORF">KQX54_014719</name>
</gene>
<dbReference type="InterPro" id="IPR011333">
    <property type="entry name" value="SKP1/BTB/POZ_sf"/>
</dbReference>
<name>A0AAV7IYE4_COTGL</name>
<dbReference type="InterPro" id="IPR000210">
    <property type="entry name" value="BTB/POZ_dom"/>
</dbReference>
<feature type="domain" description="BTB" evidence="1">
    <location>
        <begin position="82"/>
        <end position="131"/>
    </location>
</feature>
<dbReference type="Gene3D" id="3.30.710.10">
    <property type="entry name" value="Potassium Channel Kv1.1, Chain A"/>
    <property type="match status" value="1"/>
</dbReference>
<comment type="caution">
    <text evidence="2">The sequence shown here is derived from an EMBL/GenBank/DDBJ whole genome shotgun (WGS) entry which is preliminary data.</text>
</comment>
<sequence>MAVDISDASTESSVEGNRKFLDKNELLERKDQLIPNNTLTIGIELTVFDSFTTIPNSLTALTSNNARMADDFKNLLDSKIGSDVVLSVKDQIFNAHRPILMARSPVFSTMFSLEMKERKEDRVSIMDIDPEISSKVCWSSSTLTSSPTWRRLLRTCWMWLTGTWWTL</sequence>
<dbReference type="PROSITE" id="PS50097">
    <property type="entry name" value="BTB"/>
    <property type="match status" value="1"/>
</dbReference>
<evidence type="ECO:0000313" key="3">
    <source>
        <dbReference type="Proteomes" id="UP000826195"/>
    </source>
</evidence>
<keyword evidence="3" id="KW-1185">Reference proteome</keyword>
<dbReference type="EMBL" id="JAHXZJ010000747">
    <property type="protein sequence ID" value="KAH0558169.1"/>
    <property type="molecule type" value="Genomic_DNA"/>
</dbReference>
<accession>A0AAV7IYE4</accession>
<dbReference type="AlphaFoldDB" id="A0AAV7IYE4"/>
<dbReference type="Pfam" id="PF00651">
    <property type="entry name" value="BTB"/>
    <property type="match status" value="1"/>
</dbReference>
<evidence type="ECO:0000259" key="1">
    <source>
        <dbReference type="PROSITE" id="PS50097"/>
    </source>
</evidence>